<reference evidence="2 3" key="1">
    <citation type="submission" date="2018-11" db="EMBL/GenBank/DDBJ databases">
        <title>Rufibacter latericius sp. nov., isolated from water in Baiyang Lake.</title>
        <authorList>
            <person name="Yang Y."/>
        </authorList>
    </citation>
    <scope>NUCLEOTIDE SEQUENCE [LARGE SCALE GENOMIC DNA]</scope>
    <source>
        <strain evidence="2 3">R-22-1c-1</strain>
    </source>
</reference>
<dbReference type="AlphaFoldDB" id="A0A3M9MZ42"/>
<keyword evidence="1" id="KW-1133">Transmembrane helix</keyword>
<gene>
    <name evidence="2" type="ORF">EFB08_03980</name>
</gene>
<keyword evidence="1" id="KW-0812">Transmembrane</keyword>
<name>A0A3M9MZ42_9BACT</name>
<evidence type="ECO:0000256" key="1">
    <source>
        <dbReference type="SAM" id="Phobius"/>
    </source>
</evidence>
<comment type="caution">
    <text evidence="2">The sequence shown here is derived from an EMBL/GenBank/DDBJ whole genome shotgun (WGS) entry which is preliminary data.</text>
</comment>
<dbReference type="OrthoDB" id="6021991at2"/>
<proteinExistence type="predicted"/>
<keyword evidence="1" id="KW-0472">Membrane</keyword>
<dbReference type="RefSeq" id="WP_123125653.1">
    <property type="nucleotide sequence ID" value="NZ_RJJD01000002.1"/>
</dbReference>
<keyword evidence="3" id="KW-1185">Reference proteome</keyword>
<feature type="transmembrane region" description="Helical" evidence="1">
    <location>
        <begin position="156"/>
        <end position="174"/>
    </location>
</feature>
<evidence type="ECO:0000313" key="3">
    <source>
        <dbReference type="Proteomes" id="UP000272117"/>
    </source>
</evidence>
<protein>
    <submittedName>
        <fullName evidence="2">Uncharacterized protein</fullName>
    </submittedName>
</protein>
<sequence length="187" mass="21411">MKNALENRIDEFQDRVIANRNMADLALNIPGWGMDADPENDPTYPMKHYNGADHQRLNYEKASQQPLDMEVFHSIERPGVTRVFGTSTPPAGLSGAIRRYAYKYSEATATHWMTLILADRVDVIQGKINDLKHGVIPNPWKERGWSAEWKYNRSAFLGRAATTALLITAGVLWFKRRSLNKQLLERR</sequence>
<dbReference type="EMBL" id="RJJD01000002">
    <property type="protein sequence ID" value="RNI30435.1"/>
    <property type="molecule type" value="Genomic_DNA"/>
</dbReference>
<evidence type="ECO:0000313" key="2">
    <source>
        <dbReference type="EMBL" id="RNI30435.1"/>
    </source>
</evidence>
<organism evidence="2 3">
    <name type="scientific">Rufibacter latericius</name>
    <dbReference type="NCBI Taxonomy" id="2487040"/>
    <lineage>
        <taxon>Bacteria</taxon>
        <taxon>Pseudomonadati</taxon>
        <taxon>Bacteroidota</taxon>
        <taxon>Cytophagia</taxon>
        <taxon>Cytophagales</taxon>
        <taxon>Hymenobacteraceae</taxon>
        <taxon>Rufibacter</taxon>
    </lineage>
</organism>
<accession>A0A3M9MZ42</accession>
<dbReference type="Proteomes" id="UP000272117">
    <property type="component" value="Unassembled WGS sequence"/>
</dbReference>